<evidence type="ECO:0000313" key="2">
    <source>
        <dbReference type="EMBL" id="AFM27743.1"/>
    </source>
</evidence>
<evidence type="ECO:0000259" key="1">
    <source>
        <dbReference type="PROSITE" id="PS51352"/>
    </source>
</evidence>
<name>I4CDV2_DESTA</name>
<dbReference type="GO" id="GO:0015035">
    <property type="term" value="F:protein-disulfide reductase activity"/>
    <property type="evidence" value="ECO:0007669"/>
    <property type="project" value="TreeGrafter"/>
</dbReference>
<feature type="domain" description="Thioredoxin" evidence="1">
    <location>
        <begin position="1"/>
        <end position="110"/>
    </location>
</feature>
<dbReference type="GO" id="GO:0005737">
    <property type="term" value="C:cytoplasm"/>
    <property type="evidence" value="ECO:0007669"/>
    <property type="project" value="TreeGrafter"/>
</dbReference>
<dbReference type="Proteomes" id="UP000006055">
    <property type="component" value="Chromosome"/>
</dbReference>
<dbReference type="AlphaFoldDB" id="I4CDV2"/>
<dbReference type="PANTHER" id="PTHR45663">
    <property type="entry name" value="GEO12009P1"/>
    <property type="match status" value="1"/>
</dbReference>
<dbReference type="PROSITE" id="PS51352">
    <property type="entry name" value="THIOREDOXIN_2"/>
    <property type="match status" value="1"/>
</dbReference>
<dbReference type="eggNOG" id="COG3118">
    <property type="taxonomic scope" value="Bacteria"/>
</dbReference>
<dbReference type="Pfam" id="PF00085">
    <property type="entry name" value="Thioredoxin"/>
    <property type="match status" value="1"/>
</dbReference>
<dbReference type="PANTHER" id="PTHR45663:SF11">
    <property type="entry name" value="GEO12009P1"/>
    <property type="match status" value="1"/>
</dbReference>
<dbReference type="SUPFAM" id="SSF52833">
    <property type="entry name" value="Thioredoxin-like"/>
    <property type="match status" value="1"/>
</dbReference>
<dbReference type="PROSITE" id="PS51354">
    <property type="entry name" value="GLUTAREDOXIN_2"/>
    <property type="match status" value="1"/>
</dbReference>
<accession>I4CDV2</accession>
<gene>
    <name evidence="2" type="ordered locus">Desti_5140</name>
</gene>
<reference evidence="3" key="1">
    <citation type="submission" date="2012-06" db="EMBL/GenBank/DDBJ databases">
        <title>Complete sequence of chromosome of Desulfomonile tiedjei DSM 6799.</title>
        <authorList>
            <person name="Lucas S."/>
            <person name="Copeland A."/>
            <person name="Lapidus A."/>
            <person name="Glavina del Rio T."/>
            <person name="Dalin E."/>
            <person name="Tice H."/>
            <person name="Bruce D."/>
            <person name="Goodwin L."/>
            <person name="Pitluck S."/>
            <person name="Peters L."/>
            <person name="Ovchinnikova G."/>
            <person name="Zeytun A."/>
            <person name="Lu M."/>
            <person name="Kyrpides N."/>
            <person name="Mavromatis K."/>
            <person name="Ivanova N."/>
            <person name="Brettin T."/>
            <person name="Detter J.C."/>
            <person name="Han C."/>
            <person name="Larimer F."/>
            <person name="Land M."/>
            <person name="Hauser L."/>
            <person name="Markowitz V."/>
            <person name="Cheng J.-F."/>
            <person name="Hugenholtz P."/>
            <person name="Woyke T."/>
            <person name="Wu D."/>
            <person name="Spring S."/>
            <person name="Schroeder M."/>
            <person name="Brambilla E."/>
            <person name="Klenk H.-P."/>
            <person name="Eisen J.A."/>
        </authorList>
    </citation>
    <scope>NUCLEOTIDE SEQUENCE [LARGE SCALE GENOMIC DNA]</scope>
    <source>
        <strain evidence="3">ATCC 49306 / DSM 6799 / DCB-1</strain>
    </source>
</reference>
<dbReference type="RefSeq" id="WP_014812845.1">
    <property type="nucleotide sequence ID" value="NC_018025.1"/>
</dbReference>
<dbReference type="OrthoDB" id="1495530at2"/>
<sequence>MIDTTLQRLDTDSFERIVYEKESPCLVIFMRKTCHVCEEVVPTLEELEPEYKEKCGFYAVDVEEQKKLFQRFSLKSIPQILFFNDGEYQGKMAGLVEDDAIEERIAEIFG</sequence>
<dbReference type="STRING" id="706587.Desti_5140"/>
<dbReference type="PATRIC" id="fig|706587.4.peg.5818"/>
<dbReference type="EMBL" id="CP003360">
    <property type="protein sequence ID" value="AFM27743.1"/>
    <property type="molecule type" value="Genomic_DNA"/>
</dbReference>
<dbReference type="KEGG" id="dti:Desti_5140"/>
<dbReference type="InterPro" id="IPR013766">
    <property type="entry name" value="Thioredoxin_domain"/>
</dbReference>
<dbReference type="CDD" id="cd02947">
    <property type="entry name" value="TRX_family"/>
    <property type="match status" value="1"/>
</dbReference>
<organism evidence="2 3">
    <name type="scientific">Desulfomonile tiedjei (strain ATCC 49306 / DSM 6799 / DCB-1)</name>
    <dbReference type="NCBI Taxonomy" id="706587"/>
    <lineage>
        <taxon>Bacteria</taxon>
        <taxon>Pseudomonadati</taxon>
        <taxon>Thermodesulfobacteriota</taxon>
        <taxon>Desulfomonilia</taxon>
        <taxon>Desulfomonilales</taxon>
        <taxon>Desulfomonilaceae</taxon>
        <taxon>Desulfomonile</taxon>
    </lineage>
</organism>
<keyword evidence="3" id="KW-1185">Reference proteome</keyword>
<protein>
    <submittedName>
        <fullName evidence="2">Thioredoxin domain-containing protein</fullName>
    </submittedName>
</protein>
<dbReference type="InterPro" id="IPR036249">
    <property type="entry name" value="Thioredoxin-like_sf"/>
</dbReference>
<dbReference type="Gene3D" id="3.40.30.10">
    <property type="entry name" value="Glutaredoxin"/>
    <property type="match status" value="1"/>
</dbReference>
<proteinExistence type="predicted"/>
<dbReference type="HOGENOM" id="CLU_090389_10_3_7"/>
<evidence type="ECO:0000313" key="3">
    <source>
        <dbReference type="Proteomes" id="UP000006055"/>
    </source>
</evidence>